<gene>
    <name evidence="1" type="ORF">J3U87_25805</name>
</gene>
<dbReference type="RefSeq" id="WP_237378662.1">
    <property type="nucleotide sequence ID" value="NZ_CP071793.1"/>
</dbReference>
<reference evidence="1" key="1">
    <citation type="submission" date="2021-03" db="EMBL/GenBank/DDBJ databases">
        <title>Acanthopleuribacteraceae sp. M133.</title>
        <authorList>
            <person name="Wang G."/>
        </authorList>
    </citation>
    <scope>NUCLEOTIDE SEQUENCE</scope>
    <source>
        <strain evidence="1">M133</strain>
    </source>
</reference>
<protein>
    <submittedName>
        <fullName evidence="1">Uncharacterized protein</fullName>
    </submittedName>
</protein>
<evidence type="ECO:0000313" key="2">
    <source>
        <dbReference type="Proteomes" id="UP000663929"/>
    </source>
</evidence>
<proteinExistence type="predicted"/>
<name>A0A8A4TR66_SULCO</name>
<evidence type="ECO:0000313" key="1">
    <source>
        <dbReference type="EMBL" id="QTD49015.1"/>
    </source>
</evidence>
<dbReference type="EMBL" id="CP071793">
    <property type="protein sequence ID" value="QTD49015.1"/>
    <property type="molecule type" value="Genomic_DNA"/>
</dbReference>
<dbReference type="KEGG" id="scor:J3U87_25805"/>
<dbReference type="AlphaFoldDB" id="A0A8A4TR66"/>
<accession>A0A8A4TR66</accession>
<sequence length="81" mass="9326">MTEALVIATLSFQVFFVCLSPFPRFHVTLVYVESLYERQATQNKNRDHVVPDRVIGRMREQWSVPDPFEAHDVIFEVSGGA</sequence>
<keyword evidence="2" id="KW-1185">Reference proteome</keyword>
<organism evidence="1 2">
    <name type="scientific">Sulfidibacter corallicola</name>
    <dbReference type="NCBI Taxonomy" id="2818388"/>
    <lineage>
        <taxon>Bacteria</taxon>
        <taxon>Pseudomonadati</taxon>
        <taxon>Acidobacteriota</taxon>
        <taxon>Holophagae</taxon>
        <taxon>Acanthopleuribacterales</taxon>
        <taxon>Acanthopleuribacteraceae</taxon>
        <taxon>Sulfidibacter</taxon>
    </lineage>
</organism>
<dbReference type="Proteomes" id="UP000663929">
    <property type="component" value="Chromosome"/>
</dbReference>